<proteinExistence type="predicted"/>
<dbReference type="EMBL" id="GBRH01246515">
    <property type="protein sequence ID" value="JAD51380.1"/>
    <property type="molecule type" value="Transcribed_RNA"/>
</dbReference>
<organism evidence="1">
    <name type="scientific">Arundo donax</name>
    <name type="common">Giant reed</name>
    <name type="synonym">Donax arundinaceus</name>
    <dbReference type="NCBI Taxonomy" id="35708"/>
    <lineage>
        <taxon>Eukaryota</taxon>
        <taxon>Viridiplantae</taxon>
        <taxon>Streptophyta</taxon>
        <taxon>Embryophyta</taxon>
        <taxon>Tracheophyta</taxon>
        <taxon>Spermatophyta</taxon>
        <taxon>Magnoliopsida</taxon>
        <taxon>Liliopsida</taxon>
        <taxon>Poales</taxon>
        <taxon>Poaceae</taxon>
        <taxon>PACMAD clade</taxon>
        <taxon>Arundinoideae</taxon>
        <taxon>Arundineae</taxon>
        <taxon>Arundo</taxon>
    </lineage>
</organism>
<protein>
    <submittedName>
        <fullName evidence="1">Uncharacterized protein</fullName>
    </submittedName>
</protein>
<evidence type="ECO:0000313" key="1">
    <source>
        <dbReference type="EMBL" id="JAD51380.1"/>
    </source>
</evidence>
<reference evidence="1" key="2">
    <citation type="journal article" date="2015" name="Data Brief">
        <title>Shoot transcriptome of the giant reed, Arundo donax.</title>
        <authorList>
            <person name="Barrero R.A."/>
            <person name="Guerrero F.D."/>
            <person name="Moolhuijzen P."/>
            <person name="Goolsby J.A."/>
            <person name="Tidwell J."/>
            <person name="Bellgard S.E."/>
            <person name="Bellgard M.I."/>
        </authorList>
    </citation>
    <scope>NUCLEOTIDE SEQUENCE</scope>
    <source>
        <tissue evidence="1">Shoot tissue taken approximately 20 cm above the soil surface</tissue>
    </source>
</reference>
<reference evidence="1" key="1">
    <citation type="submission" date="2014-09" db="EMBL/GenBank/DDBJ databases">
        <authorList>
            <person name="Magalhaes I.L.F."/>
            <person name="Oliveira U."/>
            <person name="Santos F.R."/>
            <person name="Vidigal T.H.D.A."/>
            <person name="Brescovit A.D."/>
            <person name="Santos A.J."/>
        </authorList>
    </citation>
    <scope>NUCLEOTIDE SEQUENCE</scope>
    <source>
        <tissue evidence="1">Shoot tissue taken approximately 20 cm above the soil surface</tissue>
    </source>
</reference>
<accession>A0A0A9AR32</accession>
<name>A0A0A9AR32_ARUDO</name>
<dbReference type="AlphaFoldDB" id="A0A0A9AR32"/>
<sequence>MHLTTKTVPRNQTSMSQHHFATNKKVEEYISNSSLLKAISIFSGSKQLG</sequence>